<dbReference type="Gene3D" id="3.40.50.970">
    <property type="match status" value="2"/>
</dbReference>
<dbReference type="Pfam" id="PF13292">
    <property type="entry name" value="DXP_synthase_N"/>
    <property type="match status" value="1"/>
</dbReference>
<evidence type="ECO:0000256" key="2">
    <source>
        <dbReference type="ARBA" id="ARBA00001964"/>
    </source>
</evidence>
<dbReference type="PROSITE" id="PS00801">
    <property type="entry name" value="TRANSKETOLASE_1"/>
    <property type="match status" value="1"/>
</dbReference>
<dbReference type="PATRIC" id="fig|1339352.3.peg.2132"/>
<comment type="caution">
    <text evidence="14">The sequence shown here is derived from an EMBL/GenBank/DDBJ whole genome shotgun (WGS) entry which is preliminary data.</text>
</comment>
<keyword evidence="7 14" id="KW-0808">Transferase</keyword>
<dbReference type="GO" id="GO:0019288">
    <property type="term" value="P:isopentenyl diphosphate biosynthetic process, methylerythritol 4-phosphate pathway"/>
    <property type="evidence" value="ECO:0007669"/>
    <property type="project" value="TreeGrafter"/>
</dbReference>
<dbReference type="NCBIfam" id="NF003933">
    <property type="entry name" value="PRK05444.2-2"/>
    <property type="match status" value="1"/>
</dbReference>
<evidence type="ECO:0000256" key="10">
    <source>
        <dbReference type="ARBA" id="ARBA00022977"/>
    </source>
</evidence>
<dbReference type="InterPro" id="IPR005475">
    <property type="entry name" value="Transketolase-like_Pyr-bd"/>
</dbReference>
<comment type="cofactor">
    <cofactor evidence="2">
        <name>thiamine diphosphate</name>
        <dbReference type="ChEBI" id="CHEBI:58937"/>
    </cofactor>
</comment>
<keyword evidence="9" id="KW-0460">Magnesium</keyword>
<dbReference type="InterPro" id="IPR033248">
    <property type="entry name" value="Transketolase_C"/>
</dbReference>
<organism evidence="14 15">
    <name type="scientific">Phocaeicola vulgatus str. 3975 RP4</name>
    <dbReference type="NCBI Taxonomy" id="1339352"/>
    <lineage>
        <taxon>Bacteria</taxon>
        <taxon>Pseudomonadati</taxon>
        <taxon>Bacteroidota</taxon>
        <taxon>Bacteroidia</taxon>
        <taxon>Bacteroidales</taxon>
        <taxon>Bacteroidaceae</taxon>
        <taxon>Phocaeicola</taxon>
    </lineage>
</organism>
<dbReference type="InterPro" id="IPR005477">
    <property type="entry name" value="Dxylulose-5-P_synthase"/>
</dbReference>
<dbReference type="PANTHER" id="PTHR43322">
    <property type="entry name" value="1-D-DEOXYXYLULOSE 5-PHOSPHATE SYNTHASE-RELATED"/>
    <property type="match status" value="1"/>
</dbReference>
<dbReference type="GO" id="GO:0005829">
    <property type="term" value="C:cytosol"/>
    <property type="evidence" value="ECO:0007669"/>
    <property type="project" value="TreeGrafter"/>
</dbReference>
<comment type="similarity">
    <text evidence="4">Belongs to the transketolase family. DXPS subfamily.</text>
</comment>
<dbReference type="SUPFAM" id="SSF52518">
    <property type="entry name" value="Thiamin diphosphate-binding fold (THDP-binding)"/>
    <property type="match status" value="2"/>
</dbReference>
<keyword evidence="10" id="KW-0784">Thiamine biosynthesis</keyword>
<evidence type="ECO:0000256" key="4">
    <source>
        <dbReference type="ARBA" id="ARBA00011081"/>
    </source>
</evidence>
<evidence type="ECO:0000256" key="5">
    <source>
        <dbReference type="ARBA" id="ARBA00011738"/>
    </source>
</evidence>
<dbReference type="SUPFAM" id="SSF52922">
    <property type="entry name" value="TK C-terminal domain-like"/>
    <property type="match status" value="1"/>
</dbReference>
<evidence type="ECO:0000256" key="11">
    <source>
        <dbReference type="ARBA" id="ARBA00023052"/>
    </source>
</evidence>
<dbReference type="PANTHER" id="PTHR43322:SF1">
    <property type="entry name" value="1-DEOXY-D-XYLULOSE-5-PHOSPHATE SYNTHASE"/>
    <property type="match status" value="1"/>
</dbReference>
<gene>
    <name evidence="14" type="ORF">M099_2207</name>
</gene>
<comment type="pathway">
    <text evidence="3">Metabolic intermediate biosynthesis; 1-deoxy-D-xylulose 5-phosphate biosynthesis; 1-deoxy-D-xylulose 5-phosphate from D-glyceraldehyde 3-phosphate and pyruvate: step 1/1.</text>
</comment>
<dbReference type="UniPathway" id="UPA00064">
    <property type="reaction ID" value="UER00091"/>
</dbReference>
<evidence type="ECO:0000313" key="15">
    <source>
        <dbReference type="Proteomes" id="UP000027661"/>
    </source>
</evidence>
<dbReference type="FunFam" id="3.40.50.970:FF:000010">
    <property type="entry name" value="1-deoxy-D-xylulose-5-phosphate synthase"/>
    <property type="match status" value="1"/>
</dbReference>
<dbReference type="CDD" id="cd07033">
    <property type="entry name" value="TPP_PYR_DXS_TK_like"/>
    <property type="match status" value="1"/>
</dbReference>
<evidence type="ECO:0000256" key="1">
    <source>
        <dbReference type="ARBA" id="ARBA00001946"/>
    </source>
</evidence>
<proteinExistence type="inferred from homology"/>
<dbReference type="SMART" id="SM00861">
    <property type="entry name" value="Transket_pyr"/>
    <property type="match status" value="1"/>
</dbReference>
<evidence type="ECO:0000313" key="14">
    <source>
        <dbReference type="EMBL" id="KDS53790.1"/>
    </source>
</evidence>
<dbReference type="AlphaFoldDB" id="A0A069SIY9"/>
<dbReference type="InterPro" id="IPR009014">
    <property type="entry name" value="Transketo_C/PFOR_II"/>
</dbReference>
<keyword evidence="11" id="KW-0786">Thiamine pyrophosphate</keyword>
<dbReference type="Pfam" id="PF02779">
    <property type="entry name" value="Transket_pyr"/>
    <property type="match status" value="1"/>
</dbReference>
<comment type="cofactor">
    <cofactor evidence="1">
        <name>Mg(2+)</name>
        <dbReference type="ChEBI" id="CHEBI:18420"/>
    </cofactor>
</comment>
<dbReference type="Gene3D" id="3.40.50.920">
    <property type="match status" value="1"/>
</dbReference>
<evidence type="ECO:0000259" key="13">
    <source>
        <dbReference type="SMART" id="SM00861"/>
    </source>
</evidence>
<dbReference type="Pfam" id="PF02780">
    <property type="entry name" value="Transketolase_C"/>
    <property type="match status" value="1"/>
</dbReference>
<evidence type="ECO:0000256" key="7">
    <source>
        <dbReference type="ARBA" id="ARBA00022679"/>
    </source>
</evidence>
<dbReference type="GO" id="GO:0016114">
    <property type="term" value="P:terpenoid biosynthetic process"/>
    <property type="evidence" value="ECO:0007669"/>
    <property type="project" value="InterPro"/>
</dbReference>
<keyword evidence="8" id="KW-0479">Metal-binding</keyword>
<evidence type="ECO:0000256" key="8">
    <source>
        <dbReference type="ARBA" id="ARBA00022723"/>
    </source>
</evidence>
<comment type="subunit">
    <text evidence="5">Homodimer.</text>
</comment>
<sequence>MYIEQVNSPQDIKQFSAEQLRQLAGEVRNALLTKLSAHGGHVGPNLGMVEATIALHYVFNSPTDKMVYDVSHQSYTHKMLTGRKGAFLNPEDYDVVSGYTNPRESGHDFFTIGHTSTSVSLACGLAKARDLKGGHENIIAVIGDGSLSGGEAYEGLSNAGEMGTNLIIVVNDNEMSIAENHGGLYQNLKELRDTEGRSSCNFFRSLGLDYLYVGEGNDIPSLVAAFAKVKDTSRPTVVHIHTQKGKGYAPAEADREEFHWEMPFDLETGKPKVDCSGMEDYHSLTGKFLLEKMKEDHTVVAISSGTPTVIGFTPERRKQAGRQFVDVGIAEEHAVALASGIAAGGGRPVYGVYSTFIQRCYDQLSQDLCINGNPAVITVFMGTVAGMNDVTHLGFFDIPLISNIPNMVYLAPTCSEEYFAMLEWAVRQTEYPVAIRVPGVAVVHRKEEFDTDYSELNRYKMTARGETVAILALGSFYDLGQALKNKLREESGVEATLINPRYITGLDEPMLEELKVGHRIVVTLEDGVLDGGFGEKIARYYGNSEMRVLNYGLRKEFADRYNLDELMKANRLTDKQMAEDIAGILE</sequence>
<evidence type="ECO:0000256" key="9">
    <source>
        <dbReference type="ARBA" id="ARBA00022842"/>
    </source>
</evidence>
<feature type="domain" description="Transketolase-like pyrimidine-binding" evidence="13">
    <location>
        <begin position="279"/>
        <end position="445"/>
    </location>
</feature>
<dbReference type="GO" id="GO:0008661">
    <property type="term" value="F:1-deoxy-D-xylulose-5-phosphate synthase activity"/>
    <property type="evidence" value="ECO:0007669"/>
    <property type="project" value="UniProtKB-EC"/>
</dbReference>
<accession>A0A069SIY9</accession>
<dbReference type="InterPro" id="IPR049557">
    <property type="entry name" value="Transketolase_CS"/>
</dbReference>
<name>A0A069SIY9_PHOVU</name>
<dbReference type="CDD" id="cd02007">
    <property type="entry name" value="TPP_DXS"/>
    <property type="match status" value="1"/>
</dbReference>
<dbReference type="GO" id="GO:0046872">
    <property type="term" value="F:metal ion binding"/>
    <property type="evidence" value="ECO:0007669"/>
    <property type="project" value="UniProtKB-KW"/>
</dbReference>
<dbReference type="EC" id="2.2.1.7" evidence="6"/>
<dbReference type="RefSeq" id="WP_032952859.1">
    <property type="nucleotide sequence ID" value="NZ_JNHM01000028.1"/>
</dbReference>
<dbReference type="InterPro" id="IPR029061">
    <property type="entry name" value="THDP-binding"/>
</dbReference>
<dbReference type="NCBIfam" id="NF008968">
    <property type="entry name" value="PRK12315.1"/>
    <property type="match status" value="1"/>
</dbReference>
<keyword evidence="12" id="KW-0414">Isoprene biosynthesis</keyword>
<protein>
    <recommendedName>
        <fullName evidence="6">1-deoxy-D-xylulose-5-phosphate synthase</fullName>
        <ecNumber evidence="6">2.2.1.7</ecNumber>
    </recommendedName>
</protein>
<evidence type="ECO:0000256" key="6">
    <source>
        <dbReference type="ARBA" id="ARBA00013150"/>
    </source>
</evidence>
<dbReference type="Proteomes" id="UP000027661">
    <property type="component" value="Unassembled WGS sequence"/>
</dbReference>
<evidence type="ECO:0000256" key="12">
    <source>
        <dbReference type="ARBA" id="ARBA00023229"/>
    </source>
</evidence>
<dbReference type="EMBL" id="JNHM01000028">
    <property type="protein sequence ID" value="KDS53790.1"/>
    <property type="molecule type" value="Genomic_DNA"/>
</dbReference>
<reference evidence="14 15" key="1">
    <citation type="submission" date="2014-04" db="EMBL/GenBank/DDBJ databases">
        <authorList>
            <person name="Sears C."/>
            <person name="Carroll K."/>
            <person name="Sack B.R."/>
            <person name="Qadri F."/>
            <person name="Myers L.L."/>
            <person name="Chung G.-T."/>
            <person name="Escheverria P."/>
            <person name="Fraser C.M."/>
            <person name="Sadzewicz L."/>
            <person name="Shefchek K.A."/>
            <person name="Tallon L."/>
            <person name="Das S.P."/>
            <person name="Daugherty S."/>
            <person name="Mongodin E.F."/>
        </authorList>
    </citation>
    <scope>NUCLEOTIDE SEQUENCE [LARGE SCALE GENOMIC DNA]</scope>
    <source>
        <strain evidence="14 15">3975 RP4</strain>
    </source>
</reference>
<evidence type="ECO:0000256" key="3">
    <source>
        <dbReference type="ARBA" id="ARBA00004980"/>
    </source>
</evidence>
<dbReference type="GO" id="GO:0009228">
    <property type="term" value="P:thiamine biosynthetic process"/>
    <property type="evidence" value="ECO:0007669"/>
    <property type="project" value="UniProtKB-KW"/>
</dbReference>